<keyword evidence="4" id="KW-0472">Membrane</keyword>
<feature type="compositionally biased region" description="Polar residues" evidence="3">
    <location>
        <begin position="441"/>
        <end position="456"/>
    </location>
</feature>
<keyword evidence="1" id="KW-0677">Repeat</keyword>
<feature type="region of interest" description="Disordered" evidence="3">
    <location>
        <begin position="604"/>
        <end position="765"/>
    </location>
</feature>
<evidence type="ECO:0000313" key="7">
    <source>
        <dbReference type="Proteomes" id="UP000799291"/>
    </source>
</evidence>
<dbReference type="SUPFAM" id="SSF50965">
    <property type="entry name" value="Galactose oxidase, central domain"/>
    <property type="match status" value="2"/>
</dbReference>
<feature type="region of interest" description="Disordered" evidence="3">
    <location>
        <begin position="441"/>
        <end position="461"/>
    </location>
</feature>
<dbReference type="GO" id="GO:0019760">
    <property type="term" value="P:glucosinolate metabolic process"/>
    <property type="evidence" value="ECO:0007669"/>
    <property type="project" value="UniProtKB-ARBA"/>
</dbReference>
<sequence>MAYIRLCLFAALNLATRSLQAKNPINDFCRRWGHQTAQVDGKLYIDGGLVAWNPLSTNALNYTNTWLLYSDLNSTTQDVGMPYQYANLTKNATVPSVSGGVLWADEVNKCFYMFGGQFQNNPSDFSFWTYDTVLNQWNETDYTSNVNSLQRVAFGAGAHVEELGFGFYYGGWMSNLTSPNWSGPPVATSNMIKFDYSQGTLNNNTGPADGIGRAEGQMVYLPASDGGLLVYFGGVEDPYHNGTSVAANMSIIHIYDISSSKWYTQNATGDTPPERRQFCAGATWADDYSSYNIYLYGGFGIQNVTGYDDAYILSLPSFKWIKAWPTENGTQAYPHGGCSANVVNRDQMIILGGWFTASDQCDSPNSQGQHNMNLGYNGPQNTLWDKYDPSVTKYFVPTPVVSAIGGGPTGGATATKPATWDNPDLGVYFSRKNPVFSARTATRTIPTSTANPSSTGESKKTNVGAIAGGVVGGLAVLIAILSLILFCLHRRKKALKNKEEKRKTPTPPPAELSATSPVQEMPSPGTGKYMSMQSQSASPGLHPAYANDPSMHSRSPSNDYHTPTSPYPLQQQYSASPTTSPPQPSPYNSEFQHQSYHQQNAYDQQNGYAPYSDNPNMQDTQNYDPNVYPQTDHQNQYSYPTPLSPSHPPFAPTQQQLHQHQVYYPPPPDRSHQSYSDRTRSPEGTQYSGDTEGTPIPPSTTTTPAQFYAQPVPQRGPHVMSGGSSLSPAGLNEEGGFQEGGGSLRGSVDSRRRMGRGRFVEVDHM</sequence>
<keyword evidence="4" id="KW-0812">Transmembrane</keyword>
<gene>
    <name evidence="6" type="ORF">K458DRAFT_382337</name>
</gene>
<dbReference type="PANTHER" id="PTHR47435:SF4">
    <property type="entry name" value="KELCH REPEAT PROTEIN (AFU_ORTHOLOGUE AFUA_5G12780)"/>
    <property type="match status" value="1"/>
</dbReference>
<organism evidence="6 7">
    <name type="scientific">Lentithecium fluviatile CBS 122367</name>
    <dbReference type="NCBI Taxonomy" id="1168545"/>
    <lineage>
        <taxon>Eukaryota</taxon>
        <taxon>Fungi</taxon>
        <taxon>Dikarya</taxon>
        <taxon>Ascomycota</taxon>
        <taxon>Pezizomycotina</taxon>
        <taxon>Dothideomycetes</taxon>
        <taxon>Pleosporomycetidae</taxon>
        <taxon>Pleosporales</taxon>
        <taxon>Massarineae</taxon>
        <taxon>Lentitheciaceae</taxon>
        <taxon>Lentithecium</taxon>
    </lineage>
</organism>
<dbReference type="Gene3D" id="2.120.10.80">
    <property type="entry name" value="Kelch-type beta propeller"/>
    <property type="match status" value="2"/>
</dbReference>
<dbReference type="InterPro" id="IPR015915">
    <property type="entry name" value="Kelch-typ_b-propeller"/>
</dbReference>
<dbReference type="InterPro" id="IPR011043">
    <property type="entry name" value="Gal_Oxase/kelch_b-propeller"/>
</dbReference>
<keyword evidence="5" id="KW-0732">Signal</keyword>
<evidence type="ECO:0000256" key="2">
    <source>
        <dbReference type="ARBA" id="ARBA00023004"/>
    </source>
</evidence>
<dbReference type="Proteomes" id="UP000799291">
    <property type="component" value="Unassembled WGS sequence"/>
</dbReference>
<dbReference type="EMBL" id="MU005570">
    <property type="protein sequence ID" value="KAF2690760.1"/>
    <property type="molecule type" value="Genomic_DNA"/>
</dbReference>
<feature type="transmembrane region" description="Helical" evidence="4">
    <location>
        <begin position="463"/>
        <end position="488"/>
    </location>
</feature>
<keyword evidence="4" id="KW-1133">Transmembrane helix</keyword>
<keyword evidence="2" id="KW-0408">Iron</keyword>
<evidence type="ECO:0008006" key="8">
    <source>
        <dbReference type="Google" id="ProtNLM"/>
    </source>
</evidence>
<evidence type="ECO:0000256" key="4">
    <source>
        <dbReference type="SAM" id="Phobius"/>
    </source>
</evidence>
<accession>A0A6G1JKK7</accession>
<feature type="compositionally biased region" description="Basic and acidic residues" evidence="3">
    <location>
        <begin position="748"/>
        <end position="765"/>
    </location>
</feature>
<feature type="compositionally biased region" description="Basic and acidic residues" evidence="3">
    <location>
        <begin position="669"/>
        <end position="681"/>
    </location>
</feature>
<feature type="compositionally biased region" description="Polar residues" evidence="3">
    <location>
        <begin position="550"/>
        <end position="569"/>
    </location>
</feature>
<dbReference type="OrthoDB" id="10251809at2759"/>
<reference evidence="6" key="1">
    <citation type="journal article" date="2020" name="Stud. Mycol.">
        <title>101 Dothideomycetes genomes: a test case for predicting lifestyles and emergence of pathogens.</title>
        <authorList>
            <person name="Haridas S."/>
            <person name="Albert R."/>
            <person name="Binder M."/>
            <person name="Bloem J."/>
            <person name="Labutti K."/>
            <person name="Salamov A."/>
            <person name="Andreopoulos B."/>
            <person name="Baker S."/>
            <person name="Barry K."/>
            <person name="Bills G."/>
            <person name="Bluhm B."/>
            <person name="Cannon C."/>
            <person name="Castanera R."/>
            <person name="Culley D."/>
            <person name="Daum C."/>
            <person name="Ezra D."/>
            <person name="Gonzalez J."/>
            <person name="Henrissat B."/>
            <person name="Kuo A."/>
            <person name="Liang C."/>
            <person name="Lipzen A."/>
            <person name="Lutzoni F."/>
            <person name="Magnuson J."/>
            <person name="Mondo S."/>
            <person name="Nolan M."/>
            <person name="Ohm R."/>
            <person name="Pangilinan J."/>
            <person name="Park H.-J."/>
            <person name="Ramirez L."/>
            <person name="Alfaro M."/>
            <person name="Sun H."/>
            <person name="Tritt A."/>
            <person name="Yoshinaga Y."/>
            <person name="Zwiers L.-H."/>
            <person name="Turgeon B."/>
            <person name="Goodwin S."/>
            <person name="Spatafora J."/>
            <person name="Crous P."/>
            <person name="Grigoriev I."/>
        </authorList>
    </citation>
    <scope>NUCLEOTIDE SEQUENCE</scope>
    <source>
        <strain evidence="6">CBS 122367</strain>
    </source>
</reference>
<feature type="region of interest" description="Disordered" evidence="3">
    <location>
        <begin position="496"/>
        <end position="592"/>
    </location>
</feature>
<feature type="compositionally biased region" description="Pro residues" evidence="3">
    <location>
        <begin position="642"/>
        <end position="651"/>
    </location>
</feature>
<feature type="compositionally biased region" description="Polar residues" evidence="3">
    <location>
        <begin position="604"/>
        <end position="641"/>
    </location>
</feature>
<dbReference type="PANTHER" id="PTHR47435">
    <property type="entry name" value="KELCH REPEAT PROTEIN (AFU_ORTHOLOGUE AFUA_5G12780)"/>
    <property type="match status" value="1"/>
</dbReference>
<evidence type="ECO:0000256" key="5">
    <source>
        <dbReference type="SAM" id="SignalP"/>
    </source>
</evidence>
<name>A0A6G1JKK7_9PLEO</name>
<evidence type="ECO:0000313" key="6">
    <source>
        <dbReference type="EMBL" id="KAF2690760.1"/>
    </source>
</evidence>
<keyword evidence="7" id="KW-1185">Reference proteome</keyword>
<feature type="compositionally biased region" description="Low complexity" evidence="3">
    <location>
        <begin position="691"/>
        <end position="704"/>
    </location>
</feature>
<proteinExistence type="predicted"/>
<feature type="signal peptide" evidence="5">
    <location>
        <begin position="1"/>
        <end position="21"/>
    </location>
</feature>
<dbReference type="AlphaFoldDB" id="A0A6G1JKK7"/>
<feature type="chain" id="PRO_5026340761" description="Cell wall anchored protein" evidence="5">
    <location>
        <begin position="22"/>
        <end position="765"/>
    </location>
</feature>
<protein>
    <recommendedName>
        <fullName evidence="8">Cell wall anchored protein</fullName>
    </recommendedName>
</protein>
<evidence type="ECO:0000256" key="3">
    <source>
        <dbReference type="SAM" id="MobiDB-lite"/>
    </source>
</evidence>
<evidence type="ECO:0000256" key="1">
    <source>
        <dbReference type="ARBA" id="ARBA00022737"/>
    </source>
</evidence>